<dbReference type="AlphaFoldDB" id="A0AAD5MFE9"/>
<proteinExistence type="predicted"/>
<sequence>MTNAIEYMFRNFAYAQTSVSNWQEAIGIVTKSDHAGLMLSQWFSRETRPVLLLTVTPHTIVVEQITTDLWIVPVEVVGSTGTQTFIVTNESTVVPYSTNDYVIADPQRKSTAMIIYDVDSYIRLIRCWEDSRCPVKHNALRGIFRDLGAVLLADKLQPPGPTDVPKWKTIFRFTLTHHILTGNAACCTEYAVSHRAEISCAWIVRDTCEKIRFINSVAS</sequence>
<evidence type="ECO:0000313" key="1">
    <source>
        <dbReference type="EMBL" id="KAJ1348052.1"/>
    </source>
</evidence>
<reference evidence="1" key="1">
    <citation type="submission" date="2021-06" db="EMBL/GenBank/DDBJ databases">
        <title>Parelaphostrongylus tenuis whole genome reference sequence.</title>
        <authorList>
            <person name="Garwood T.J."/>
            <person name="Larsen P.A."/>
            <person name="Fountain-Jones N.M."/>
            <person name="Garbe J.R."/>
            <person name="Macchietto M.G."/>
            <person name="Kania S.A."/>
            <person name="Gerhold R.W."/>
            <person name="Richards J.E."/>
            <person name="Wolf T.M."/>
        </authorList>
    </citation>
    <scope>NUCLEOTIDE SEQUENCE</scope>
    <source>
        <strain evidence="1">MNPRO001-30</strain>
        <tissue evidence="1">Meninges</tissue>
    </source>
</reference>
<accession>A0AAD5MFE9</accession>
<protein>
    <submittedName>
        <fullName evidence="1">Uncharacterized protein</fullName>
    </submittedName>
</protein>
<dbReference type="EMBL" id="JAHQIW010000420">
    <property type="protein sequence ID" value="KAJ1348052.1"/>
    <property type="molecule type" value="Genomic_DNA"/>
</dbReference>
<name>A0AAD5MFE9_PARTN</name>
<evidence type="ECO:0000313" key="2">
    <source>
        <dbReference type="Proteomes" id="UP001196413"/>
    </source>
</evidence>
<dbReference type="Proteomes" id="UP001196413">
    <property type="component" value="Unassembled WGS sequence"/>
</dbReference>
<comment type="caution">
    <text evidence="1">The sequence shown here is derived from an EMBL/GenBank/DDBJ whole genome shotgun (WGS) entry which is preliminary data.</text>
</comment>
<gene>
    <name evidence="1" type="ORF">KIN20_003268</name>
</gene>
<keyword evidence="2" id="KW-1185">Reference proteome</keyword>
<organism evidence="1 2">
    <name type="scientific">Parelaphostrongylus tenuis</name>
    <name type="common">Meningeal worm</name>
    <dbReference type="NCBI Taxonomy" id="148309"/>
    <lineage>
        <taxon>Eukaryota</taxon>
        <taxon>Metazoa</taxon>
        <taxon>Ecdysozoa</taxon>
        <taxon>Nematoda</taxon>
        <taxon>Chromadorea</taxon>
        <taxon>Rhabditida</taxon>
        <taxon>Rhabditina</taxon>
        <taxon>Rhabditomorpha</taxon>
        <taxon>Strongyloidea</taxon>
        <taxon>Metastrongylidae</taxon>
        <taxon>Parelaphostrongylus</taxon>
    </lineage>
</organism>